<dbReference type="InterPro" id="IPR050706">
    <property type="entry name" value="Cyclic-di-GMP_PDE-like"/>
</dbReference>
<dbReference type="CDD" id="cd01948">
    <property type="entry name" value="EAL"/>
    <property type="match status" value="1"/>
</dbReference>
<reference evidence="3 4" key="1">
    <citation type="submission" date="2019-04" db="EMBL/GenBank/DDBJ databases">
        <authorList>
            <person name="Yang Y."/>
            <person name="Wei D."/>
        </authorList>
    </citation>
    <scope>NUCLEOTIDE SEQUENCE [LARGE SCALE GENOMIC DNA]</scope>
    <source>
        <strain evidence="3 4">L-1-4w-11</strain>
    </source>
</reference>
<feature type="transmembrane region" description="Helical" evidence="1">
    <location>
        <begin position="273"/>
        <end position="294"/>
    </location>
</feature>
<keyword evidence="1" id="KW-1133">Transmembrane helix</keyword>
<proteinExistence type="predicted"/>
<evidence type="ECO:0000256" key="1">
    <source>
        <dbReference type="SAM" id="Phobius"/>
    </source>
</evidence>
<dbReference type="SUPFAM" id="SSF141868">
    <property type="entry name" value="EAL domain-like"/>
    <property type="match status" value="1"/>
</dbReference>
<organism evidence="3 4">
    <name type="scientific">Sphingomonas baiyangensis</name>
    <dbReference type="NCBI Taxonomy" id="2572576"/>
    <lineage>
        <taxon>Bacteria</taxon>
        <taxon>Pseudomonadati</taxon>
        <taxon>Pseudomonadota</taxon>
        <taxon>Alphaproteobacteria</taxon>
        <taxon>Sphingomonadales</taxon>
        <taxon>Sphingomonadaceae</taxon>
        <taxon>Sphingomonas</taxon>
    </lineage>
</organism>
<keyword evidence="4" id="KW-1185">Reference proteome</keyword>
<dbReference type="PANTHER" id="PTHR33121">
    <property type="entry name" value="CYCLIC DI-GMP PHOSPHODIESTERASE PDEF"/>
    <property type="match status" value="1"/>
</dbReference>
<dbReference type="InterPro" id="IPR043128">
    <property type="entry name" value="Rev_trsase/Diguanyl_cyclase"/>
</dbReference>
<name>A0A4U1L1P1_9SPHN</name>
<feature type="domain" description="EAL" evidence="2">
    <location>
        <begin position="462"/>
        <end position="715"/>
    </location>
</feature>
<dbReference type="Proteomes" id="UP000309138">
    <property type="component" value="Unassembled WGS sequence"/>
</dbReference>
<evidence type="ECO:0000313" key="4">
    <source>
        <dbReference type="Proteomes" id="UP000309138"/>
    </source>
</evidence>
<dbReference type="PROSITE" id="PS50883">
    <property type="entry name" value="EAL"/>
    <property type="match status" value="1"/>
</dbReference>
<dbReference type="Pfam" id="PF00563">
    <property type="entry name" value="EAL"/>
    <property type="match status" value="1"/>
</dbReference>
<dbReference type="InterPro" id="IPR001633">
    <property type="entry name" value="EAL_dom"/>
</dbReference>
<dbReference type="EMBL" id="SWKR01000002">
    <property type="protein sequence ID" value="TKD50053.1"/>
    <property type="molecule type" value="Genomic_DNA"/>
</dbReference>
<dbReference type="OrthoDB" id="7462471at2"/>
<evidence type="ECO:0000313" key="3">
    <source>
        <dbReference type="EMBL" id="TKD50053.1"/>
    </source>
</evidence>
<protein>
    <submittedName>
        <fullName evidence="3">EAL domain-containing protein</fullName>
    </submittedName>
</protein>
<dbReference type="AlphaFoldDB" id="A0A4U1L1P1"/>
<feature type="transmembrane region" description="Helical" evidence="1">
    <location>
        <begin position="225"/>
        <end position="243"/>
    </location>
</feature>
<keyword evidence="1" id="KW-0812">Transmembrane</keyword>
<accession>A0A4U1L1P1</accession>
<comment type="caution">
    <text evidence="3">The sequence shown here is derived from an EMBL/GenBank/DDBJ whole genome shotgun (WGS) entry which is preliminary data.</text>
</comment>
<dbReference type="GO" id="GO:0071111">
    <property type="term" value="F:cyclic-guanylate-specific phosphodiesterase activity"/>
    <property type="evidence" value="ECO:0007669"/>
    <property type="project" value="InterPro"/>
</dbReference>
<dbReference type="SMART" id="SM00052">
    <property type="entry name" value="EAL"/>
    <property type="match status" value="1"/>
</dbReference>
<dbReference type="Gene3D" id="3.30.70.270">
    <property type="match status" value="1"/>
</dbReference>
<feature type="transmembrane region" description="Helical" evidence="1">
    <location>
        <begin position="250"/>
        <end position="267"/>
    </location>
</feature>
<dbReference type="InterPro" id="IPR007890">
    <property type="entry name" value="CHASE2"/>
</dbReference>
<keyword evidence="1" id="KW-0472">Membrane</keyword>
<dbReference type="Gene3D" id="3.20.20.450">
    <property type="entry name" value="EAL domain"/>
    <property type="match status" value="1"/>
</dbReference>
<gene>
    <name evidence="3" type="ORF">FBR43_04255</name>
</gene>
<evidence type="ECO:0000259" key="2">
    <source>
        <dbReference type="PROSITE" id="PS50883"/>
    </source>
</evidence>
<dbReference type="SMART" id="SM01080">
    <property type="entry name" value="CHASE2"/>
    <property type="match status" value="1"/>
</dbReference>
<dbReference type="PANTHER" id="PTHR33121:SF79">
    <property type="entry name" value="CYCLIC DI-GMP PHOSPHODIESTERASE PDED-RELATED"/>
    <property type="match status" value="1"/>
</dbReference>
<sequence length="720" mass="75111">MAASGDLVIVEIDAASLARIGRWPIPRENHAAVIDRLRAANAAMIAFDVDFSAQSSASGDAALASALARAGDEVVLPTLAQSAGSGGGVIDLLPAPAFRPHAALAAVSVLPDGDGYVRSAPLGIVTAGVPRPSLSAMVASAAGSVGESFAIDYAIHPATIPRLSFLDIRDGRFDRAAVAGRRVLIGATAVEMGDRYAVPRFGVVPGVVIQALAAETLMRGTPVSAGWWPLWLLALPLGGAILWLGRRASIAAIALAPVVLTGAALFAEQYWATGLALVPGLIVLTGASAVAIATRVAEGLQARRAADAATGLPNRVALRATGTRAGGVTIAAVRIAGFDRLGAGLRTEQLAQLVCRVADRVALVAAGATVYRIEDRLLVWESDVALDWLADRFEALRVAMLRPVEVDGRRVDVTLALGAAIDPAGDPDRAAANAVLAADAAEEAGDPWRFHAGSVEAEVERELSLLGELDEAVAAGELEVLFQPKLDLRADRIVSVEALVRWRHRERGPLSPDLFIPLAEKGGRIDGLTFYVFDRTIEALHRWAAAGHPIVAAINLSARLVTAPDFMAALADRIAASGVAPEALILEVTESAAMHDPAGAAAALAAIRALGVRISMDDYGTGQSTLSYLKRLPLDELKIDRSFVQHAHSDRGDAVLVRSTIDMAHELGLKVVAEGVEDEACLAWLRAAGCDLAQGYHISRPTSAGAVLELLDQQQRAAAA</sequence>
<dbReference type="Pfam" id="PF05226">
    <property type="entry name" value="CHASE2"/>
    <property type="match status" value="1"/>
</dbReference>
<dbReference type="InterPro" id="IPR035919">
    <property type="entry name" value="EAL_sf"/>
</dbReference>